<comment type="caution">
    <text evidence="2">The sequence shown here is derived from an EMBL/GenBank/DDBJ whole genome shotgun (WGS) entry which is preliminary data.</text>
</comment>
<sequence>MDMDEEENADIAAAMGFASFGGTKKRKFDHTNSPKARPDVNDASGANSTKLGVRTKKVASAEDIDAEDLSSGFVHQEAQAQSNAPSRSKTNQIADSGLASFLARGQDLPEHAPTTESASRLAAPVDQPVAEMISFGGPSISRAGLNALRNGVRTDNGDTAYFLPSFVEDPWAKLRKGGSVTQA</sequence>
<evidence type="ECO:0000313" key="3">
    <source>
        <dbReference type="Proteomes" id="UP000676310"/>
    </source>
</evidence>
<dbReference type="EMBL" id="CAJRGZ010000030">
    <property type="protein sequence ID" value="CAG5186596.1"/>
    <property type="molecule type" value="Genomic_DNA"/>
</dbReference>
<dbReference type="Proteomes" id="UP000676310">
    <property type="component" value="Unassembled WGS sequence"/>
</dbReference>
<dbReference type="AlphaFoldDB" id="A0A8J2IFZ3"/>
<accession>A0A8J2IFZ3</accession>
<name>A0A8J2IFZ3_9PLEO</name>
<feature type="compositionally biased region" description="Basic and acidic residues" evidence="1">
    <location>
        <begin position="29"/>
        <end position="40"/>
    </location>
</feature>
<dbReference type="GeneID" id="67011920"/>
<organism evidence="2 3">
    <name type="scientific">Alternaria atra</name>
    <dbReference type="NCBI Taxonomy" id="119953"/>
    <lineage>
        <taxon>Eukaryota</taxon>
        <taxon>Fungi</taxon>
        <taxon>Dikarya</taxon>
        <taxon>Ascomycota</taxon>
        <taxon>Pezizomycotina</taxon>
        <taxon>Dothideomycetes</taxon>
        <taxon>Pleosporomycetidae</taxon>
        <taxon>Pleosporales</taxon>
        <taxon>Pleosporineae</taxon>
        <taxon>Pleosporaceae</taxon>
        <taxon>Alternaria</taxon>
        <taxon>Alternaria sect. Ulocladioides</taxon>
    </lineage>
</organism>
<evidence type="ECO:0000313" key="2">
    <source>
        <dbReference type="EMBL" id="CAG5186596.1"/>
    </source>
</evidence>
<reference evidence="2" key="1">
    <citation type="submission" date="2021-05" db="EMBL/GenBank/DDBJ databases">
        <authorList>
            <person name="Stam R."/>
        </authorList>
    </citation>
    <scope>NUCLEOTIDE SEQUENCE</scope>
    <source>
        <strain evidence="2">CS162</strain>
    </source>
</reference>
<keyword evidence="3" id="KW-1185">Reference proteome</keyword>
<proteinExistence type="predicted"/>
<feature type="compositionally biased region" description="Polar residues" evidence="1">
    <location>
        <begin position="78"/>
        <end position="94"/>
    </location>
</feature>
<gene>
    <name evidence="2" type="ORF">ALTATR162_LOCUS11627</name>
</gene>
<protein>
    <submittedName>
        <fullName evidence="2">Uncharacterized protein</fullName>
    </submittedName>
</protein>
<dbReference type="RefSeq" id="XP_043175204.1">
    <property type="nucleotide sequence ID" value="XM_043319269.1"/>
</dbReference>
<evidence type="ECO:0000256" key="1">
    <source>
        <dbReference type="SAM" id="MobiDB-lite"/>
    </source>
</evidence>
<feature type="region of interest" description="Disordered" evidence="1">
    <location>
        <begin position="22"/>
        <end position="125"/>
    </location>
</feature>
<dbReference type="OrthoDB" id="5419162at2759"/>